<evidence type="ECO:0000313" key="2">
    <source>
        <dbReference type="EMBL" id="AHF16535.1"/>
    </source>
</evidence>
<evidence type="ECO:0000313" key="3">
    <source>
        <dbReference type="Proteomes" id="UP000003586"/>
    </source>
</evidence>
<dbReference type="AlphaFoldDB" id="W0F0F6"/>
<dbReference type="eggNOG" id="COG1357">
    <property type="taxonomic scope" value="Bacteria"/>
</dbReference>
<evidence type="ECO:0000259" key="1">
    <source>
        <dbReference type="Pfam" id="PF07603"/>
    </source>
</evidence>
<dbReference type="HOGENOM" id="CLU_114553_0_0_10"/>
<keyword evidence="3" id="KW-1185">Reference proteome</keyword>
<feature type="domain" description="Lcl C-terminal" evidence="1">
    <location>
        <begin position="77"/>
        <end position="164"/>
    </location>
</feature>
<proteinExistence type="predicted"/>
<protein>
    <submittedName>
        <fullName evidence="2">Vir region protein</fullName>
    </submittedName>
</protein>
<accession>W0F0F6</accession>
<name>W0F0F6_9BACT</name>
<dbReference type="Proteomes" id="UP000003586">
    <property type="component" value="Chromosome"/>
</dbReference>
<dbReference type="Pfam" id="PF07603">
    <property type="entry name" value="Lcl_C"/>
    <property type="match status" value="1"/>
</dbReference>
<sequence>MPLGGDYQGGKIAYVLKSGDPGYDANTPHGLIAAPSDQGSGIPWAPIAPFAFLGTSDALGTGAANTKKIVDYYGDGNYAAKLCADLVLNGHDDWYLPSLAELNILYVNRFAIGGFDTNTNDIPNSYWSSTESDYTSAWFKFFNFGYQTTVTKYDSYRHNVRAIRSF</sequence>
<gene>
    <name evidence="2" type="ORF">NIASO_17895</name>
</gene>
<dbReference type="EMBL" id="CP007035">
    <property type="protein sequence ID" value="AHF16535.1"/>
    <property type="molecule type" value="Genomic_DNA"/>
</dbReference>
<reference evidence="2 3" key="1">
    <citation type="submission" date="2013-12" db="EMBL/GenBank/DDBJ databases">
        <authorList>
            <consortium name="DOE Joint Genome Institute"/>
            <person name="Eisen J."/>
            <person name="Huntemann M."/>
            <person name="Han J."/>
            <person name="Chen A."/>
            <person name="Kyrpides N."/>
            <person name="Mavromatis K."/>
            <person name="Markowitz V."/>
            <person name="Palaniappan K."/>
            <person name="Ivanova N."/>
            <person name="Schaumberg A."/>
            <person name="Pati A."/>
            <person name="Liolios K."/>
            <person name="Nordberg H.P."/>
            <person name="Cantor M.N."/>
            <person name="Hua S.X."/>
            <person name="Woyke T."/>
        </authorList>
    </citation>
    <scope>NUCLEOTIDE SEQUENCE [LARGE SCALE GENOMIC DNA]</scope>
    <source>
        <strain evidence="3">DSM 19437</strain>
    </source>
</reference>
<organism evidence="2 3">
    <name type="scientific">Niabella soli DSM 19437</name>
    <dbReference type="NCBI Taxonomy" id="929713"/>
    <lineage>
        <taxon>Bacteria</taxon>
        <taxon>Pseudomonadati</taxon>
        <taxon>Bacteroidota</taxon>
        <taxon>Chitinophagia</taxon>
        <taxon>Chitinophagales</taxon>
        <taxon>Chitinophagaceae</taxon>
        <taxon>Niabella</taxon>
    </lineage>
</organism>
<dbReference type="STRING" id="929713.NIASO_17895"/>
<dbReference type="InterPro" id="IPR011460">
    <property type="entry name" value="Lcl_C"/>
</dbReference>
<dbReference type="KEGG" id="nso:NIASO_17895"/>